<proteinExistence type="predicted"/>
<evidence type="ECO:0000313" key="3">
    <source>
        <dbReference type="Proteomes" id="UP000636800"/>
    </source>
</evidence>
<comment type="caution">
    <text evidence="2">The sequence shown here is derived from an EMBL/GenBank/DDBJ whole genome shotgun (WGS) entry which is preliminary data.</text>
</comment>
<gene>
    <name evidence="2" type="ORF">HPP92_000721</name>
</gene>
<sequence>MGKLAVEIAQNLINSCGQNVGITLIVRENSQGIGNVQKLLGKDNDFGSDRECQKPLKLENTHLEEELENSMEVLMSGIRKVGREGEAWEETSPSKLNVKHTNKTKEDEQDLQEEEEKRMKKK</sequence>
<organism evidence="2 3">
    <name type="scientific">Vanilla planifolia</name>
    <name type="common">Vanilla</name>
    <dbReference type="NCBI Taxonomy" id="51239"/>
    <lineage>
        <taxon>Eukaryota</taxon>
        <taxon>Viridiplantae</taxon>
        <taxon>Streptophyta</taxon>
        <taxon>Embryophyta</taxon>
        <taxon>Tracheophyta</taxon>
        <taxon>Spermatophyta</taxon>
        <taxon>Magnoliopsida</taxon>
        <taxon>Liliopsida</taxon>
        <taxon>Asparagales</taxon>
        <taxon>Orchidaceae</taxon>
        <taxon>Vanilloideae</taxon>
        <taxon>Vanilleae</taxon>
        <taxon>Vanilla</taxon>
    </lineage>
</organism>
<evidence type="ECO:0000313" key="2">
    <source>
        <dbReference type="EMBL" id="KAG0496030.1"/>
    </source>
</evidence>
<name>A0A835VGD2_VANPL</name>
<dbReference type="AlphaFoldDB" id="A0A835VGD2"/>
<accession>A0A835VGD2</accession>
<dbReference type="EMBL" id="JADCNL010000001">
    <property type="protein sequence ID" value="KAG0496030.1"/>
    <property type="molecule type" value="Genomic_DNA"/>
</dbReference>
<reference evidence="2 3" key="1">
    <citation type="journal article" date="2020" name="Nat. Food">
        <title>A phased Vanilla planifolia genome enables genetic improvement of flavour and production.</title>
        <authorList>
            <person name="Hasing T."/>
            <person name="Tang H."/>
            <person name="Brym M."/>
            <person name="Khazi F."/>
            <person name="Huang T."/>
            <person name="Chambers A.H."/>
        </authorList>
    </citation>
    <scope>NUCLEOTIDE SEQUENCE [LARGE SCALE GENOMIC DNA]</scope>
    <source>
        <tissue evidence="2">Leaf</tissue>
    </source>
</reference>
<evidence type="ECO:0000256" key="1">
    <source>
        <dbReference type="SAM" id="MobiDB-lite"/>
    </source>
</evidence>
<feature type="region of interest" description="Disordered" evidence="1">
    <location>
        <begin position="83"/>
        <end position="122"/>
    </location>
</feature>
<dbReference type="OrthoDB" id="690068at2759"/>
<dbReference type="Proteomes" id="UP000636800">
    <property type="component" value="Chromosome 1"/>
</dbReference>
<keyword evidence="3" id="KW-1185">Reference proteome</keyword>
<protein>
    <submittedName>
        <fullName evidence="2">Uncharacterized protein</fullName>
    </submittedName>
</protein>